<dbReference type="Proteomes" id="UP000243579">
    <property type="component" value="Unassembled WGS sequence"/>
</dbReference>
<keyword evidence="1" id="KW-0472">Membrane</keyword>
<feature type="transmembrane region" description="Helical" evidence="1">
    <location>
        <begin position="802"/>
        <end position="820"/>
    </location>
</feature>
<name>A0A1V9ZAZ2_ACHHY</name>
<keyword evidence="3" id="KW-1185">Reference proteome</keyword>
<dbReference type="OrthoDB" id="73567at2759"/>
<evidence type="ECO:0000313" key="2">
    <source>
        <dbReference type="EMBL" id="OQR95176.1"/>
    </source>
</evidence>
<feature type="transmembrane region" description="Helical" evidence="1">
    <location>
        <begin position="1502"/>
        <end position="1523"/>
    </location>
</feature>
<keyword evidence="1" id="KW-1133">Transmembrane helix</keyword>
<feature type="transmembrane region" description="Helical" evidence="1">
    <location>
        <begin position="719"/>
        <end position="738"/>
    </location>
</feature>
<organism evidence="2 3">
    <name type="scientific">Achlya hypogyna</name>
    <name type="common">Oomycete</name>
    <name type="synonym">Protoachlya hypogyna</name>
    <dbReference type="NCBI Taxonomy" id="1202772"/>
    <lineage>
        <taxon>Eukaryota</taxon>
        <taxon>Sar</taxon>
        <taxon>Stramenopiles</taxon>
        <taxon>Oomycota</taxon>
        <taxon>Saprolegniomycetes</taxon>
        <taxon>Saprolegniales</taxon>
        <taxon>Achlyaceae</taxon>
        <taxon>Achlya</taxon>
    </lineage>
</organism>
<sequence length="1783" mass="193454">MPSVRVQVAPHASGLVAAPAPVAPRDYPSAVGGLMYVLLSLTGSIWYTLLLQPSFANDLWWGGYNVSGHQAFLIDLVNQFLATNASGTLDLLAPTSAVLKSYASFKSTSTISPTYMRSILLGQLTTVEYAVPHLRQLSTYWCMRMNIQHCWVDFNQSFEVAHTVVRQQRCVANYRQNAAVYMEAILRNQPWVPYLALWGGAGLRFNVAIQRGLEETQRGRNFLAHMATAFTDTTVSDELAYWASFNLTTFQLQWQDRWQPGVSETIVIENALGMQQPLTLKSLNQVTGPWSSQNLFWIPLNDLYNGMTMNRSFVRGTSRYFGTNQSGLGIVDLEAWSGVVLANTTAVFHTTVGPYLSVDCWFKHPPSDLIKYVTEFTNAALVQILASTTLSEAYSAIQPAVVAPVPPLWTSFTFHGGDLSCTTSSATTFVQDQFSFFNDCTHSTAFKVRISELKALWALLARQTLAKSAPMSPCSLQASDDCISTWAAAGQLFVELTFAPHLTGSFEELRTQIQALDIAVMQYGEGSGQPLALLQQPLLTGADASWDAFGWILLFDWATGVREVVSFEGDAATVVLISSEYAGQASTTTSISIQTATKGIYFLVVCTTAIIIGVGGITTVYAVLTRLRFNGRNLWRFNRVVGGVWLGRPLMALRGISALVLMSSSQMTLTTNSVTGYSALTLASWSLFDAAILTGEATWLTYALNELLLVWFPATTTSYGPLTSLTLWLIYFCIHVAAPVTPSVTIDRQCIGHDMDYGVVCSGGIIRIGSASRLWLLLALHCGVLATGLAGAALYARWTSKIAAWTHMSILLSGAAAAFLTPTSVHEGTHALDKVACGLAGILPFRFRGLGYVFLLRSWVVMADTTTPGRDAVELEGPCLGPVPPPPRRNTVTLATSPVAQLVGKVSTWTRLVRATALVYMLSSIGGSVSYFAVAEVNLANDLFWPNFNVTGAHTFFATWLNEQLVLGLNDTAITLNSPSISLLGPFAATPATITAVNNYGAWLQHNELNTVEAAIAGLRVSDACVAPWIFTQYCYLDFKQAWPMAYSARRQMRCQSMVANGAVFLEAVLRNVDWGDWIACWGDAFAVAFGNEIQTTSLGRAWLHEVATTRLPLADEATYWRAQGIQSFDMQWQNYKRIGATNRYSITNAIGFAYPMQLLAIDSAFRIDQETSFKMYWSLANDLATVGSNTSRIGGASLLRNSAHFAFANCSLQSVMVANGTLSSPLDNGLVLVASAIGPFGVTDMVYVGVPPLVSSVVRTLLALTRSALVDAGAQAAFAAIAPLGASYPIPKAWGGPNYLAFGSNPLCPAMAVGKGIYRGGLINLLTYDYPCSTTMPINSRVIPSRQHYITSAVLSGIVATPATLDYSSLCSYDPAYLTKCLDYLNKTVDFVALYMMSAVDMAAAAAAHSAALDLGIEFMLYTERNGSLALLHTKVLDPADPGFHYFGWTYLYDWVLGFREVVAFQGDSGTLTLITDLEPALAQQVDAGQMTQDFARYCRAAVWYVTCVMIVVAAVALGYTLQSRGQLQGLNLFELCRVGGIVWVGRPLLLLRSLTALCVLSTGSLELVFSGNLSRFAVVPTPWYKVCLASGEVTWLAAVVTDVLLVATQEYAGYYVTLNSVCVWLTVALLAVLDPVQAQISVRRSCVIAMLDEAVVCNTGAIAIGSSARLVQLVVIVVGWNLVSFLAARHFVGDKPEAGVHSHLLSANAKYLFYHANRTRGGVYYLDRASAALDGILTYRRGRVMHALDIKLWRVFAAPLPSLAAVGGVEKELSVALPLTN</sequence>
<comment type="caution">
    <text evidence="2">The sequence shown here is derived from an EMBL/GenBank/DDBJ whole genome shotgun (WGS) entry which is preliminary data.</text>
</comment>
<feature type="transmembrane region" description="Helical" evidence="1">
    <location>
        <begin position="774"/>
        <end position="796"/>
    </location>
</feature>
<feature type="transmembrane region" description="Helical" evidence="1">
    <location>
        <begin position="644"/>
        <end position="662"/>
    </location>
</feature>
<proteinExistence type="predicted"/>
<reference evidence="2 3" key="1">
    <citation type="journal article" date="2014" name="Genome Biol. Evol.">
        <title>The secreted proteins of Achlya hypogyna and Thraustotheca clavata identify the ancestral oomycete secretome and reveal gene acquisitions by horizontal gene transfer.</title>
        <authorList>
            <person name="Misner I."/>
            <person name="Blouin N."/>
            <person name="Leonard G."/>
            <person name="Richards T.A."/>
            <person name="Lane C.E."/>
        </authorList>
    </citation>
    <scope>NUCLEOTIDE SEQUENCE [LARGE SCALE GENOMIC DNA]</scope>
    <source>
        <strain evidence="2 3">ATCC 48635</strain>
    </source>
</reference>
<protein>
    <submittedName>
        <fullName evidence="2">Uncharacterized protein</fullName>
    </submittedName>
</protein>
<evidence type="ECO:0000313" key="3">
    <source>
        <dbReference type="Proteomes" id="UP000243579"/>
    </source>
</evidence>
<accession>A0A1V9ZAZ2</accession>
<feature type="transmembrane region" description="Helical" evidence="1">
    <location>
        <begin position="600"/>
        <end position="624"/>
    </location>
</feature>
<keyword evidence="1" id="KW-0812">Transmembrane</keyword>
<evidence type="ECO:0000256" key="1">
    <source>
        <dbReference type="SAM" id="Phobius"/>
    </source>
</evidence>
<gene>
    <name evidence="2" type="ORF">ACHHYP_00239</name>
</gene>
<dbReference type="EMBL" id="JNBR01000333">
    <property type="protein sequence ID" value="OQR95176.1"/>
    <property type="molecule type" value="Genomic_DNA"/>
</dbReference>
<feature type="transmembrane region" description="Helical" evidence="1">
    <location>
        <begin position="1614"/>
        <end position="1635"/>
    </location>
</feature>